<gene>
    <name evidence="1" type="ORF">F2Q70_00045439</name>
</gene>
<reference evidence="1" key="1">
    <citation type="submission" date="2019-12" db="EMBL/GenBank/DDBJ databases">
        <title>Genome sequencing and annotation of Brassica cretica.</title>
        <authorList>
            <person name="Studholme D.J."/>
            <person name="Sarris P.F."/>
        </authorList>
    </citation>
    <scope>NUCLEOTIDE SEQUENCE</scope>
    <source>
        <strain evidence="1">PFS-102/07</strain>
        <tissue evidence="1">Leaf</tissue>
    </source>
</reference>
<accession>A0A8S9KJJ1</accession>
<comment type="caution">
    <text evidence="1">The sequence shown here is derived from an EMBL/GenBank/DDBJ whole genome shotgun (WGS) entry which is preliminary data.</text>
</comment>
<protein>
    <submittedName>
        <fullName evidence="1">Uncharacterized protein</fullName>
    </submittedName>
</protein>
<name>A0A8S9KJJ1_BRACR</name>
<dbReference type="EMBL" id="QGKY02000164">
    <property type="protein sequence ID" value="KAF2594152.1"/>
    <property type="molecule type" value="Genomic_DNA"/>
</dbReference>
<dbReference type="AlphaFoldDB" id="A0A8S9KJJ1"/>
<organism evidence="1">
    <name type="scientific">Brassica cretica</name>
    <name type="common">Mustard</name>
    <dbReference type="NCBI Taxonomy" id="69181"/>
    <lineage>
        <taxon>Eukaryota</taxon>
        <taxon>Viridiplantae</taxon>
        <taxon>Streptophyta</taxon>
        <taxon>Embryophyta</taxon>
        <taxon>Tracheophyta</taxon>
        <taxon>Spermatophyta</taxon>
        <taxon>Magnoliopsida</taxon>
        <taxon>eudicotyledons</taxon>
        <taxon>Gunneridae</taxon>
        <taxon>Pentapetalae</taxon>
        <taxon>rosids</taxon>
        <taxon>malvids</taxon>
        <taxon>Brassicales</taxon>
        <taxon>Brassicaceae</taxon>
        <taxon>Brassiceae</taxon>
        <taxon>Brassica</taxon>
    </lineage>
</organism>
<evidence type="ECO:0000313" key="1">
    <source>
        <dbReference type="EMBL" id="KAF2594152.1"/>
    </source>
</evidence>
<proteinExistence type="predicted"/>
<sequence>MLTVSSRQKWTLLMKRIEYNKLPEDFFARDSSAANGADDVTKCSSGQFEDGEFDIEDFVALVGGVGRNRRLDQGLGFWSIVMVLRFVGVLLDVFEACEVACSGALTKLGRYVATRHVHGSVTT</sequence>